<evidence type="ECO:0000313" key="7">
    <source>
        <dbReference type="Proteomes" id="UP001290101"/>
    </source>
</evidence>
<evidence type="ECO:0000259" key="5">
    <source>
        <dbReference type="SMART" id="SM00939"/>
    </source>
</evidence>
<dbReference type="SMART" id="SM00939">
    <property type="entry name" value="PepX_C"/>
    <property type="match status" value="1"/>
</dbReference>
<name>A0ABU5JBL8_9ACTN</name>
<dbReference type="Gene3D" id="3.40.50.1820">
    <property type="entry name" value="alpha/beta hydrolase"/>
    <property type="match status" value="1"/>
</dbReference>
<protein>
    <submittedName>
        <fullName evidence="6">CocE/NonD family hydrolase C-terminal non-catalytic domain-containing protein</fullName>
    </submittedName>
</protein>
<feature type="domain" description="Xaa-Pro dipeptidyl-peptidase C-terminal" evidence="5">
    <location>
        <begin position="412"/>
        <end position="659"/>
    </location>
</feature>
<evidence type="ECO:0000256" key="4">
    <source>
        <dbReference type="SAM" id="SignalP"/>
    </source>
</evidence>
<dbReference type="Proteomes" id="UP001290101">
    <property type="component" value="Unassembled WGS sequence"/>
</dbReference>
<dbReference type="SUPFAM" id="SSF49785">
    <property type="entry name" value="Galactose-binding domain-like"/>
    <property type="match status" value="1"/>
</dbReference>
<organism evidence="6 7">
    <name type="scientific">Micromonospora sicca</name>
    <dbReference type="NCBI Taxonomy" id="2202420"/>
    <lineage>
        <taxon>Bacteria</taxon>
        <taxon>Bacillati</taxon>
        <taxon>Actinomycetota</taxon>
        <taxon>Actinomycetes</taxon>
        <taxon>Micromonosporales</taxon>
        <taxon>Micromonosporaceae</taxon>
        <taxon>Micromonospora</taxon>
    </lineage>
</organism>
<evidence type="ECO:0000256" key="2">
    <source>
        <dbReference type="ARBA" id="ARBA00022801"/>
    </source>
</evidence>
<dbReference type="EMBL" id="JAXOTQ010000011">
    <property type="protein sequence ID" value="MDZ5489978.1"/>
    <property type="molecule type" value="Genomic_DNA"/>
</dbReference>
<dbReference type="PANTHER" id="PTHR22946:SF9">
    <property type="entry name" value="POLYKETIDE TRANSFERASE AF380"/>
    <property type="match status" value="1"/>
</dbReference>
<dbReference type="InterPro" id="IPR013736">
    <property type="entry name" value="Xaa-Pro_dipept_C"/>
</dbReference>
<accession>A0ABU5JBL8</accession>
<keyword evidence="2 6" id="KW-0378">Hydrolase</keyword>
<feature type="chain" id="PRO_5046629999" evidence="4">
    <location>
        <begin position="31"/>
        <end position="671"/>
    </location>
</feature>
<comment type="similarity">
    <text evidence="1">Belongs to the AB hydrolase superfamily.</text>
</comment>
<comment type="caution">
    <text evidence="6">The sequence shown here is derived from an EMBL/GenBank/DDBJ whole genome shotgun (WGS) entry which is preliminary data.</text>
</comment>
<sequence length="671" mass="70382">MRMASGRITLAVSVVLLAVLSGAVPTAALASGAGLSGPTDAEELRANCAEYGDITVCSAQVPSFDGSPLDVDVTRPMPGTGDRHPMIVLLHGFGNDKHEWESTSDVADGADKYHWNNHWFARHGYYVVTYTARGFRDNGPRASYQPATPAGEAPTCLPPGGSACPPTGTIRVKNKDVEIRDTQWLASLAALAYPDVNPDQVAVSGGSYGGGESWLQAAAQAGSEYWSDFPGLPRLRLQVAVPKYPWTDLAYSLMPNGHPGGPSGAAPGEPYRGTDEYSSSQGEPDSLGVGNPIGVAKTSYIGGLYGLGTANGVFDEGSLSPQSNGPEPFTAWLGRVNAGEPYGGSGRVDDPMMAQVRTAFSAWHSAYYQPGWRIGRNAGREPAVLSVSGWTDDLFPPVESFRMFTYLKSLDRDWPVAVMVGDVGHSRAQNPPTVWQAINQGAWTFLQANIAGGRPARTAVSSYPTRCEGTATAADAISAPSPAALANGRLIVEYQGEALLPATAGASDPDGPATDAVAGGNTASGPACRMSARLATPTGGGYTSLSRPLPAGQTFVGVGHVQARYAATPGAAGAVLIARVWDVSPDGTAVLVTRGVYRFDFNGYDAHSGIVQVPLYGNHWTFAAGHRIRLDLAQVDHPTYRAPNAAVTATLDLSATRLVLPVRQDAEITMQ</sequence>
<evidence type="ECO:0000313" key="6">
    <source>
        <dbReference type="EMBL" id="MDZ5489978.1"/>
    </source>
</evidence>
<dbReference type="Gene3D" id="2.60.120.260">
    <property type="entry name" value="Galactose-binding domain-like"/>
    <property type="match status" value="1"/>
</dbReference>
<dbReference type="GO" id="GO:0016787">
    <property type="term" value="F:hydrolase activity"/>
    <property type="evidence" value="ECO:0007669"/>
    <property type="project" value="UniProtKB-KW"/>
</dbReference>
<keyword evidence="4" id="KW-0732">Signal</keyword>
<evidence type="ECO:0000256" key="3">
    <source>
        <dbReference type="SAM" id="MobiDB-lite"/>
    </source>
</evidence>
<evidence type="ECO:0000256" key="1">
    <source>
        <dbReference type="ARBA" id="ARBA00008645"/>
    </source>
</evidence>
<reference evidence="6 7" key="1">
    <citation type="submission" date="2023-12" db="EMBL/GenBank/DDBJ databases">
        <title>Micromonospora sp. nov., isolated from Atacama Desert.</title>
        <authorList>
            <person name="Carro L."/>
            <person name="Golinska P."/>
            <person name="Klenk H.-P."/>
            <person name="Goodfellow M."/>
        </authorList>
    </citation>
    <scope>NUCLEOTIDE SEQUENCE [LARGE SCALE GENOMIC DNA]</scope>
    <source>
        <strain evidence="6 7">4G53</strain>
    </source>
</reference>
<dbReference type="InterPro" id="IPR008979">
    <property type="entry name" value="Galactose-bd-like_sf"/>
</dbReference>
<dbReference type="InterPro" id="IPR050261">
    <property type="entry name" value="FrsA_esterase"/>
</dbReference>
<dbReference type="RefSeq" id="WP_322440243.1">
    <property type="nucleotide sequence ID" value="NZ_JAXOTQ010000011.1"/>
</dbReference>
<proteinExistence type="inferred from homology"/>
<keyword evidence="7" id="KW-1185">Reference proteome</keyword>
<feature type="signal peptide" evidence="4">
    <location>
        <begin position="1"/>
        <end position="30"/>
    </location>
</feature>
<gene>
    <name evidence="6" type="ORF">U2F25_10960</name>
</gene>
<dbReference type="InterPro" id="IPR029058">
    <property type="entry name" value="AB_hydrolase_fold"/>
</dbReference>
<dbReference type="PANTHER" id="PTHR22946">
    <property type="entry name" value="DIENELACTONE HYDROLASE DOMAIN-CONTAINING PROTEIN-RELATED"/>
    <property type="match status" value="1"/>
</dbReference>
<dbReference type="SUPFAM" id="SSF53474">
    <property type="entry name" value="alpha/beta-Hydrolases"/>
    <property type="match status" value="1"/>
</dbReference>
<feature type="region of interest" description="Disordered" evidence="3">
    <location>
        <begin position="257"/>
        <end position="289"/>
    </location>
</feature>